<gene>
    <name evidence="5" type="ORF">GCM10010833_30060</name>
</gene>
<name>A0ABQ1JQ75_9SPHN</name>
<comment type="pathway">
    <text evidence="1">Amino-acid biosynthesis; L-asparagine biosynthesis; L-asparagine from L-aspartate (L-Gln route): step 1/1.</text>
</comment>
<feature type="domain" description="Asparagine synthetase" evidence="4">
    <location>
        <begin position="207"/>
        <end position="340"/>
    </location>
</feature>
<dbReference type="PANTHER" id="PTHR43284:SF1">
    <property type="entry name" value="ASPARAGINE SYNTHETASE"/>
    <property type="match status" value="1"/>
</dbReference>
<dbReference type="RefSeq" id="WP_188515269.1">
    <property type="nucleotide sequence ID" value="NZ_BMGD01000006.1"/>
</dbReference>
<protein>
    <recommendedName>
        <fullName evidence="2">asparagine synthase (glutamine-hydrolyzing)</fullName>
        <ecNumber evidence="2">6.3.5.4</ecNumber>
    </recommendedName>
</protein>
<dbReference type="Proteomes" id="UP000614261">
    <property type="component" value="Unassembled WGS sequence"/>
</dbReference>
<evidence type="ECO:0000256" key="1">
    <source>
        <dbReference type="ARBA" id="ARBA00005187"/>
    </source>
</evidence>
<organism evidence="5 6">
    <name type="scientific">Blastomonas aquatica</name>
    <dbReference type="NCBI Taxonomy" id="1510276"/>
    <lineage>
        <taxon>Bacteria</taxon>
        <taxon>Pseudomonadati</taxon>
        <taxon>Pseudomonadota</taxon>
        <taxon>Alphaproteobacteria</taxon>
        <taxon>Sphingomonadales</taxon>
        <taxon>Sphingomonadaceae</taxon>
        <taxon>Blastomonas</taxon>
    </lineage>
</organism>
<accession>A0ABQ1JQ75</accession>
<dbReference type="Pfam" id="PF00733">
    <property type="entry name" value="Asn_synthase"/>
    <property type="match status" value="2"/>
</dbReference>
<dbReference type="PANTHER" id="PTHR43284">
    <property type="entry name" value="ASPARAGINE SYNTHETASE (GLUTAMINE-HYDROLYZING)"/>
    <property type="match status" value="1"/>
</dbReference>
<dbReference type="InterPro" id="IPR014729">
    <property type="entry name" value="Rossmann-like_a/b/a_fold"/>
</dbReference>
<dbReference type="SUPFAM" id="SSF52402">
    <property type="entry name" value="Adenine nucleotide alpha hydrolases-like"/>
    <property type="match status" value="1"/>
</dbReference>
<evidence type="ECO:0000256" key="2">
    <source>
        <dbReference type="ARBA" id="ARBA00012737"/>
    </source>
</evidence>
<sequence>MAGRFIIDINPAAFCQVLPVSDMGEPSFNDPAVRVWSHLPVIRIGSTGCIIGHLFSRKPPRRRVLEFDTETAHGIGASKGRMLLQEYWGAYVAVVVDPDGAVSVIRDPSGLLPCYYRTRADGAVLAGDVADLVTRGAGAVNLTEIGRLLASPDAMGRNTCLSGVSELLAGECLSSSPAGNTVNAWWSPWHWTCPETSPAFDHAAARLRKVVSDCVGSWASCFQSILIGVSGGLDSSIVACCAQPRAAALHCVNLVSSGAGGDERRYASALTHALGLRLHERHFDIGSVDIEQPAAPTHPWPNAAYFLQAMQATHCAFRDDHPVDAYFSGNGGDNVFCSLRTAAPFVDRFISQGSRSGIMNTLRDIGIMTGADGTTILRQAWDIHRKAGGPPRTLCDMSGLSPSFFEAMAPQQALHPWLNPPPDALPGKVGHVKQLLRAHRSIELYPRQAYLTHIAPLMSQPVVELCLRIPTWHWVHGGVNRAVARAAFGGIVPDELLRRTSKGGPSGFMREIYLANRSKAEDLLRGGLLARAGMLDLSILSQAQLPTAAGSQSARRILAICAAEAWAQWWTSSDGLRADHRMK</sequence>
<keyword evidence="6" id="KW-1185">Reference proteome</keyword>
<comment type="catalytic activity">
    <reaction evidence="3">
        <text>L-aspartate + L-glutamine + ATP + H2O = L-asparagine + L-glutamate + AMP + diphosphate + H(+)</text>
        <dbReference type="Rhea" id="RHEA:12228"/>
        <dbReference type="ChEBI" id="CHEBI:15377"/>
        <dbReference type="ChEBI" id="CHEBI:15378"/>
        <dbReference type="ChEBI" id="CHEBI:29985"/>
        <dbReference type="ChEBI" id="CHEBI:29991"/>
        <dbReference type="ChEBI" id="CHEBI:30616"/>
        <dbReference type="ChEBI" id="CHEBI:33019"/>
        <dbReference type="ChEBI" id="CHEBI:58048"/>
        <dbReference type="ChEBI" id="CHEBI:58359"/>
        <dbReference type="ChEBI" id="CHEBI:456215"/>
        <dbReference type="EC" id="6.3.5.4"/>
    </reaction>
</comment>
<evidence type="ECO:0000259" key="4">
    <source>
        <dbReference type="Pfam" id="PF00733"/>
    </source>
</evidence>
<dbReference type="EC" id="6.3.5.4" evidence="2"/>
<evidence type="ECO:0000256" key="3">
    <source>
        <dbReference type="ARBA" id="ARBA00048741"/>
    </source>
</evidence>
<feature type="domain" description="Asparagine synthetase" evidence="4">
    <location>
        <begin position="455"/>
        <end position="567"/>
    </location>
</feature>
<evidence type="ECO:0000313" key="5">
    <source>
        <dbReference type="EMBL" id="GGB72859.1"/>
    </source>
</evidence>
<reference evidence="6" key="1">
    <citation type="journal article" date="2019" name="Int. J. Syst. Evol. Microbiol.">
        <title>The Global Catalogue of Microorganisms (GCM) 10K type strain sequencing project: providing services to taxonomists for standard genome sequencing and annotation.</title>
        <authorList>
            <consortium name="The Broad Institute Genomics Platform"/>
            <consortium name="The Broad Institute Genome Sequencing Center for Infectious Disease"/>
            <person name="Wu L."/>
            <person name="Ma J."/>
        </authorList>
    </citation>
    <scope>NUCLEOTIDE SEQUENCE [LARGE SCALE GENOMIC DNA]</scope>
    <source>
        <strain evidence="6">CGMCC 1.12851</strain>
    </source>
</reference>
<comment type="caution">
    <text evidence="5">The sequence shown here is derived from an EMBL/GenBank/DDBJ whole genome shotgun (WGS) entry which is preliminary data.</text>
</comment>
<dbReference type="Gene3D" id="3.40.50.620">
    <property type="entry name" value="HUPs"/>
    <property type="match status" value="2"/>
</dbReference>
<dbReference type="EMBL" id="BMGD01000006">
    <property type="protein sequence ID" value="GGB72859.1"/>
    <property type="molecule type" value="Genomic_DNA"/>
</dbReference>
<dbReference type="InterPro" id="IPR029055">
    <property type="entry name" value="Ntn_hydrolases_N"/>
</dbReference>
<evidence type="ECO:0000313" key="6">
    <source>
        <dbReference type="Proteomes" id="UP000614261"/>
    </source>
</evidence>
<dbReference type="InterPro" id="IPR051786">
    <property type="entry name" value="ASN_synthetase/amidase"/>
</dbReference>
<dbReference type="InterPro" id="IPR001962">
    <property type="entry name" value="Asn_synthase"/>
</dbReference>
<dbReference type="SUPFAM" id="SSF56235">
    <property type="entry name" value="N-terminal nucleophile aminohydrolases (Ntn hydrolases)"/>
    <property type="match status" value="1"/>
</dbReference>
<proteinExistence type="predicted"/>
<dbReference type="Gene3D" id="3.60.20.10">
    <property type="entry name" value="Glutamine Phosphoribosylpyrophosphate, subunit 1, domain 1"/>
    <property type="match status" value="1"/>
</dbReference>